<organism evidence="1 2">
    <name type="scientific">Leptidea sinapis</name>
    <dbReference type="NCBI Taxonomy" id="189913"/>
    <lineage>
        <taxon>Eukaryota</taxon>
        <taxon>Metazoa</taxon>
        <taxon>Ecdysozoa</taxon>
        <taxon>Arthropoda</taxon>
        <taxon>Hexapoda</taxon>
        <taxon>Insecta</taxon>
        <taxon>Pterygota</taxon>
        <taxon>Neoptera</taxon>
        <taxon>Endopterygota</taxon>
        <taxon>Lepidoptera</taxon>
        <taxon>Glossata</taxon>
        <taxon>Ditrysia</taxon>
        <taxon>Papilionoidea</taxon>
        <taxon>Pieridae</taxon>
        <taxon>Dismorphiinae</taxon>
        <taxon>Leptidea</taxon>
    </lineage>
</organism>
<dbReference type="EMBL" id="FZQP02005266">
    <property type="protein sequence ID" value="VVD01271.1"/>
    <property type="molecule type" value="Genomic_DNA"/>
</dbReference>
<keyword evidence="2" id="KW-1185">Reference proteome</keyword>
<name>A0A5E4QU55_9NEOP</name>
<reference evidence="1 2" key="1">
    <citation type="submission" date="2017-07" db="EMBL/GenBank/DDBJ databases">
        <authorList>
            <person name="Talla V."/>
            <person name="Backstrom N."/>
        </authorList>
    </citation>
    <scope>NUCLEOTIDE SEQUENCE [LARGE SCALE GENOMIC DNA]</scope>
</reference>
<proteinExistence type="predicted"/>
<evidence type="ECO:0000313" key="2">
    <source>
        <dbReference type="Proteomes" id="UP000324832"/>
    </source>
</evidence>
<sequence>MRLTLVEFKKKTKT</sequence>
<gene>
    <name evidence="1" type="ORF">LSINAPIS_LOCUS11728</name>
</gene>
<accession>A0A5E4QU55</accession>
<dbReference type="Proteomes" id="UP000324832">
    <property type="component" value="Unassembled WGS sequence"/>
</dbReference>
<protein>
    <submittedName>
        <fullName evidence="1">Uncharacterized protein</fullName>
    </submittedName>
</protein>
<evidence type="ECO:0000313" key="1">
    <source>
        <dbReference type="EMBL" id="VVD01271.1"/>
    </source>
</evidence>